<accession>A0ACC3N886</accession>
<evidence type="ECO:0000313" key="1">
    <source>
        <dbReference type="EMBL" id="KAK3712000.1"/>
    </source>
</evidence>
<evidence type="ECO:0000313" key="2">
    <source>
        <dbReference type="Proteomes" id="UP001281147"/>
    </source>
</evidence>
<name>A0ACC3N886_9PEZI</name>
<comment type="caution">
    <text evidence="1">The sequence shown here is derived from an EMBL/GenBank/DDBJ whole genome shotgun (WGS) entry which is preliminary data.</text>
</comment>
<reference evidence="1" key="1">
    <citation type="submission" date="2023-07" db="EMBL/GenBank/DDBJ databases">
        <title>Black Yeasts Isolated from many extreme environments.</title>
        <authorList>
            <person name="Coleine C."/>
            <person name="Stajich J.E."/>
            <person name="Selbmann L."/>
        </authorList>
    </citation>
    <scope>NUCLEOTIDE SEQUENCE</scope>
    <source>
        <strain evidence="1">CCFEE 5714</strain>
    </source>
</reference>
<dbReference type="EMBL" id="JAUTXU010000072">
    <property type="protein sequence ID" value="KAK3712000.1"/>
    <property type="molecule type" value="Genomic_DNA"/>
</dbReference>
<dbReference type="Proteomes" id="UP001281147">
    <property type="component" value="Unassembled WGS sequence"/>
</dbReference>
<proteinExistence type="predicted"/>
<keyword evidence="2" id="KW-1185">Reference proteome</keyword>
<gene>
    <name evidence="1" type="ORF">LTR37_009312</name>
</gene>
<organism evidence="1 2">
    <name type="scientific">Vermiconidia calcicola</name>
    <dbReference type="NCBI Taxonomy" id="1690605"/>
    <lineage>
        <taxon>Eukaryota</taxon>
        <taxon>Fungi</taxon>
        <taxon>Dikarya</taxon>
        <taxon>Ascomycota</taxon>
        <taxon>Pezizomycotina</taxon>
        <taxon>Dothideomycetes</taxon>
        <taxon>Dothideomycetidae</taxon>
        <taxon>Mycosphaerellales</taxon>
        <taxon>Extremaceae</taxon>
        <taxon>Vermiconidia</taxon>
    </lineage>
</organism>
<protein>
    <submittedName>
        <fullName evidence="1">Uncharacterized protein</fullName>
    </submittedName>
</protein>
<sequence>MKLDTLAVSCALFGFVAAETRLTGDILQGYPVIENLDITDVPANTISRYWISAAQAQGGGVSYFLPIFVARGSNDSIESGARLSLGGSIHGDELNPVAVVQRVFRELNESGIVQSGDFNGTVIGLPTQNPSGNVNNQRNFFSSSSNGFFYDLNRIFPGESIADGGDIASSYVNTIWNNVWGNGSNVNIAVDFHTLSTGSIGPLWAYADYRLNGVQRLAELAQPDIIKIDPGQEGTIETTWVDSDVPAITLEVGPANNWNQTLISRAVDFTFRLMDDLRMTSGGTPQVDLSNTYRATNFSDVYSSYSGWVEMYISPLEDVEEGQSVGTVYNSWGDVLERLVSAVTGRVLQVQVDPAIEQGSSVASIVYNETMS</sequence>